<dbReference type="InterPro" id="IPR008271">
    <property type="entry name" value="Ser/Thr_kinase_AS"/>
</dbReference>
<gene>
    <name evidence="13" type="ORF">FWK35_00022557</name>
</gene>
<evidence type="ECO:0000256" key="5">
    <source>
        <dbReference type="ARBA" id="ARBA00022741"/>
    </source>
</evidence>
<keyword evidence="11" id="KW-0723">Serine/threonine-protein kinase</keyword>
<dbReference type="GO" id="GO:0042995">
    <property type="term" value="C:cell projection"/>
    <property type="evidence" value="ECO:0007669"/>
    <property type="project" value="UniProtKB-SubCell"/>
</dbReference>
<dbReference type="AlphaFoldDB" id="A0A6G0YMK9"/>
<dbReference type="InterPro" id="IPR052409">
    <property type="entry name" value="Myosin-III_kinase_activity"/>
</dbReference>
<dbReference type="PROSITE" id="PS50011">
    <property type="entry name" value="PROTEIN_KINASE_DOM"/>
    <property type="match status" value="1"/>
</dbReference>
<dbReference type="GO" id="GO:0030832">
    <property type="term" value="P:regulation of actin filament length"/>
    <property type="evidence" value="ECO:0007669"/>
    <property type="project" value="TreeGrafter"/>
</dbReference>
<keyword evidence="9" id="KW-0966">Cell projection</keyword>
<dbReference type="InterPro" id="IPR000719">
    <property type="entry name" value="Prot_kinase_dom"/>
</dbReference>
<evidence type="ECO:0000256" key="9">
    <source>
        <dbReference type="ARBA" id="ARBA00023273"/>
    </source>
</evidence>
<evidence type="ECO:0000313" key="13">
    <source>
        <dbReference type="EMBL" id="KAF0758472.1"/>
    </source>
</evidence>
<accession>A0A6G0YMK9</accession>
<evidence type="ECO:0000256" key="11">
    <source>
        <dbReference type="RuleBase" id="RU000304"/>
    </source>
</evidence>
<comment type="similarity">
    <text evidence="11">Belongs to the protein kinase superfamily.</text>
</comment>
<dbReference type="InterPro" id="IPR017441">
    <property type="entry name" value="Protein_kinase_ATP_BS"/>
</dbReference>
<dbReference type="Gene3D" id="3.30.200.20">
    <property type="entry name" value="Phosphorylase Kinase, domain 1"/>
    <property type="match status" value="1"/>
</dbReference>
<name>A0A6G0YMK9_APHCR</name>
<keyword evidence="8" id="KW-0206">Cytoskeleton</keyword>
<keyword evidence="14" id="KW-1185">Reference proteome</keyword>
<reference evidence="13 14" key="1">
    <citation type="submission" date="2019-08" db="EMBL/GenBank/DDBJ databases">
        <title>Whole genome of Aphis craccivora.</title>
        <authorList>
            <person name="Voronova N.V."/>
            <person name="Shulinski R.S."/>
            <person name="Bandarenka Y.V."/>
            <person name="Zhorov D.G."/>
            <person name="Warner D."/>
        </authorList>
    </citation>
    <scope>NUCLEOTIDE SEQUENCE [LARGE SCALE GENOMIC DNA]</scope>
    <source>
        <strain evidence="13">180601</strain>
        <tissue evidence="13">Whole Body</tissue>
    </source>
</reference>
<dbReference type="Gene3D" id="1.10.510.10">
    <property type="entry name" value="Transferase(Phosphotransferase) domain 1"/>
    <property type="match status" value="1"/>
</dbReference>
<evidence type="ECO:0000256" key="4">
    <source>
        <dbReference type="ARBA" id="ARBA00022737"/>
    </source>
</evidence>
<evidence type="ECO:0000259" key="12">
    <source>
        <dbReference type="PROSITE" id="PS50011"/>
    </source>
</evidence>
<evidence type="ECO:0000256" key="8">
    <source>
        <dbReference type="ARBA" id="ARBA00023212"/>
    </source>
</evidence>
<sequence>MDYYRMCQRFGLKSVPSPDGRFTIDELIGEGTYGEVFRAKDTVTGEFVAIKILEDIAGNEEEIEDEYLALRDLSLHPNIPSFHGIYFVKGSKQLNDQLWFVMELCQGGSVTDLVHGLKSQGKQLTEDQIAYILHETLQALAFLHRNHCMHRDVKGHNILLTEDGQVKLVDFGVSSHLGATMGRRDTSVGTPYWMAPECHKPNVFFNRLLNKYCIVFKIYELMGKLLIEI</sequence>
<dbReference type="Proteomes" id="UP000478052">
    <property type="component" value="Unassembled WGS sequence"/>
</dbReference>
<evidence type="ECO:0000256" key="10">
    <source>
        <dbReference type="PROSITE-ProRule" id="PRU10141"/>
    </source>
</evidence>
<keyword evidence="3" id="KW-0963">Cytoplasm</keyword>
<dbReference type="PANTHER" id="PTHR46256:SF3">
    <property type="entry name" value="MYOSIN MOTOR DOMAIN-CONTAINING PROTEIN"/>
    <property type="match status" value="1"/>
</dbReference>
<dbReference type="Pfam" id="PF00069">
    <property type="entry name" value="Pkinase"/>
    <property type="match status" value="1"/>
</dbReference>
<evidence type="ECO:0000256" key="3">
    <source>
        <dbReference type="ARBA" id="ARBA00022490"/>
    </source>
</evidence>
<evidence type="ECO:0000256" key="1">
    <source>
        <dbReference type="ARBA" id="ARBA00004245"/>
    </source>
</evidence>
<keyword evidence="11" id="KW-0418">Kinase</keyword>
<feature type="binding site" evidence="10">
    <location>
        <position position="51"/>
    </location>
    <ligand>
        <name>ATP</name>
        <dbReference type="ChEBI" id="CHEBI:30616"/>
    </ligand>
</feature>
<evidence type="ECO:0000256" key="6">
    <source>
        <dbReference type="ARBA" id="ARBA00022840"/>
    </source>
</evidence>
<feature type="domain" description="Protein kinase" evidence="12">
    <location>
        <begin position="22"/>
        <end position="229"/>
    </location>
</feature>
<dbReference type="PANTHER" id="PTHR46256">
    <property type="entry name" value="AGAP011099-PA"/>
    <property type="match status" value="1"/>
</dbReference>
<dbReference type="GO" id="GO:0005524">
    <property type="term" value="F:ATP binding"/>
    <property type="evidence" value="ECO:0007669"/>
    <property type="project" value="UniProtKB-UniRule"/>
</dbReference>
<protein>
    <submittedName>
        <fullName evidence="13">Myosin-IIIb-like isoform X3</fullName>
    </submittedName>
</protein>
<dbReference type="SUPFAM" id="SSF56112">
    <property type="entry name" value="Protein kinase-like (PK-like)"/>
    <property type="match status" value="1"/>
</dbReference>
<dbReference type="EMBL" id="VUJU01003289">
    <property type="protein sequence ID" value="KAF0758472.1"/>
    <property type="molecule type" value="Genomic_DNA"/>
</dbReference>
<dbReference type="PROSITE" id="PS00108">
    <property type="entry name" value="PROTEIN_KINASE_ST"/>
    <property type="match status" value="1"/>
</dbReference>
<organism evidence="13 14">
    <name type="scientific">Aphis craccivora</name>
    <name type="common">Cowpea aphid</name>
    <dbReference type="NCBI Taxonomy" id="307492"/>
    <lineage>
        <taxon>Eukaryota</taxon>
        <taxon>Metazoa</taxon>
        <taxon>Ecdysozoa</taxon>
        <taxon>Arthropoda</taxon>
        <taxon>Hexapoda</taxon>
        <taxon>Insecta</taxon>
        <taxon>Pterygota</taxon>
        <taxon>Neoptera</taxon>
        <taxon>Paraneoptera</taxon>
        <taxon>Hemiptera</taxon>
        <taxon>Sternorrhyncha</taxon>
        <taxon>Aphidomorpha</taxon>
        <taxon>Aphidoidea</taxon>
        <taxon>Aphididae</taxon>
        <taxon>Aphidini</taxon>
        <taxon>Aphis</taxon>
        <taxon>Aphis</taxon>
    </lineage>
</organism>
<dbReference type="SMART" id="SM00220">
    <property type="entry name" value="S_TKc"/>
    <property type="match status" value="1"/>
</dbReference>
<dbReference type="GO" id="GO:0000146">
    <property type="term" value="F:microfilament motor activity"/>
    <property type="evidence" value="ECO:0007669"/>
    <property type="project" value="TreeGrafter"/>
</dbReference>
<dbReference type="PROSITE" id="PS00107">
    <property type="entry name" value="PROTEIN_KINASE_ATP"/>
    <property type="match status" value="1"/>
</dbReference>
<comment type="caution">
    <text evidence="13">The sequence shown here is derived from an EMBL/GenBank/DDBJ whole genome shotgun (WGS) entry which is preliminary data.</text>
</comment>
<feature type="non-terminal residue" evidence="13">
    <location>
        <position position="229"/>
    </location>
</feature>
<keyword evidence="6 10" id="KW-0067">ATP-binding</keyword>
<evidence type="ECO:0000256" key="2">
    <source>
        <dbReference type="ARBA" id="ARBA00004316"/>
    </source>
</evidence>
<proteinExistence type="inferred from homology"/>
<dbReference type="GO" id="GO:0004674">
    <property type="term" value="F:protein serine/threonine kinase activity"/>
    <property type="evidence" value="ECO:0007669"/>
    <property type="project" value="UniProtKB-KW"/>
</dbReference>
<keyword evidence="7" id="KW-0009">Actin-binding</keyword>
<keyword evidence="4" id="KW-0677">Repeat</keyword>
<dbReference type="InterPro" id="IPR011009">
    <property type="entry name" value="Kinase-like_dom_sf"/>
</dbReference>
<evidence type="ECO:0000256" key="7">
    <source>
        <dbReference type="ARBA" id="ARBA00023203"/>
    </source>
</evidence>
<dbReference type="GO" id="GO:0005856">
    <property type="term" value="C:cytoskeleton"/>
    <property type="evidence" value="ECO:0007669"/>
    <property type="project" value="UniProtKB-SubCell"/>
</dbReference>
<keyword evidence="5 10" id="KW-0547">Nucleotide-binding</keyword>
<dbReference type="OrthoDB" id="8693905at2759"/>
<dbReference type="GO" id="GO:0003779">
    <property type="term" value="F:actin binding"/>
    <property type="evidence" value="ECO:0007669"/>
    <property type="project" value="UniProtKB-KW"/>
</dbReference>
<evidence type="ECO:0000313" key="14">
    <source>
        <dbReference type="Proteomes" id="UP000478052"/>
    </source>
</evidence>
<comment type="subcellular location">
    <subcellularLocation>
        <location evidence="2">Cell projection</location>
    </subcellularLocation>
    <subcellularLocation>
        <location evidence="1">Cytoplasm</location>
        <location evidence="1">Cytoskeleton</location>
    </subcellularLocation>
</comment>
<keyword evidence="11" id="KW-0808">Transferase</keyword>